<dbReference type="RefSeq" id="WP_310576624.1">
    <property type="nucleotide sequence ID" value="NZ_JAVKPK010000057.1"/>
</dbReference>
<accession>A0ABU2D413</accession>
<dbReference type="Proteomes" id="UP001246244">
    <property type="component" value="Unassembled WGS sequence"/>
</dbReference>
<evidence type="ECO:0000256" key="6">
    <source>
        <dbReference type="ARBA" id="ARBA00034120"/>
    </source>
</evidence>
<evidence type="ECO:0000256" key="8">
    <source>
        <dbReference type="SAM" id="Coils"/>
    </source>
</evidence>
<dbReference type="NCBIfam" id="NF038233">
    <property type="entry name" value="retron_St85_RT"/>
    <property type="match status" value="1"/>
</dbReference>
<evidence type="ECO:0000256" key="4">
    <source>
        <dbReference type="ARBA" id="ARBA00022842"/>
    </source>
</evidence>
<keyword evidence="4" id="KW-0460">Magnesium</keyword>
<comment type="catalytic activity">
    <reaction evidence="7">
        <text>DNA(n) + a 2'-deoxyribonucleoside 5'-triphosphate = DNA(n+1) + diphosphate</text>
        <dbReference type="Rhea" id="RHEA:22508"/>
        <dbReference type="Rhea" id="RHEA-COMP:17339"/>
        <dbReference type="Rhea" id="RHEA-COMP:17340"/>
        <dbReference type="ChEBI" id="CHEBI:33019"/>
        <dbReference type="ChEBI" id="CHEBI:61560"/>
        <dbReference type="ChEBI" id="CHEBI:173112"/>
        <dbReference type="EC" id="2.7.7.49"/>
    </reaction>
</comment>
<evidence type="ECO:0000256" key="2">
    <source>
        <dbReference type="ARBA" id="ARBA00022695"/>
    </source>
</evidence>
<keyword evidence="10" id="KW-0695">RNA-directed DNA polymerase</keyword>
<keyword evidence="11" id="KW-1185">Reference proteome</keyword>
<evidence type="ECO:0000256" key="1">
    <source>
        <dbReference type="ARBA" id="ARBA00022679"/>
    </source>
</evidence>
<dbReference type="GO" id="GO:0003964">
    <property type="term" value="F:RNA-directed DNA polymerase activity"/>
    <property type="evidence" value="ECO:0007669"/>
    <property type="project" value="UniProtKB-KW"/>
</dbReference>
<dbReference type="PANTHER" id="PTHR34047:SF7">
    <property type="entry name" value="RNA-DIRECTED DNA POLYMERASE"/>
    <property type="match status" value="1"/>
</dbReference>
<keyword evidence="3" id="KW-0479">Metal-binding</keyword>
<dbReference type="InterPro" id="IPR000123">
    <property type="entry name" value="Reverse_transcriptase_msDNA"/>
</dbReference>
<keyword evidence="2" id="KW-0548">Nucleotidyltransferase</keyword>
<reference evidence="11" key="1">
    <citation type="submission" date="2023-07" db="EMBL/GenBank/DDBJ databases">
        <title>Whole-genome sequencing of a new Methanosarcina sp. Z-7115.</title>
        <authorList>
            <person name="Zhilina T.N."/>
            <person name="Merkel A.Y."/>
        </authorList>
    </citation>
    <scope>NUCLEOTIDE SEQUENCE [LARGE SCALE GENOMIC DNA]</scope>
    <source>
        <strain evidence="11">Z-7115</strain>
    </source>
</reference>
<dbReference type="InterPro" id="IPR043502">
    <property type="entry name" value="DNA/RNA_pol_sf"/>
</dbReference>
<evidence type="ECO:0000259" key="9">
    <source>
        <dbReference type="PROSITE" id="PS50878"/>
    </source>
</evidence>
<feature type="domain" description="Reverse transcriptase" evidence="9">
    <location>
        <begin position="64"/>
        <end position="274"/>
    </location>
</feature>
<name>A0ABU2D413_9EURY</name>
<keyword evidence="1" id="KW-0808">Transferase</keyword>
<organism evidence="10 11">
    <name type="scientific">Methanosarcina baikalica</name>
    <dbReference type="NCBI Taxonomy" id="3073890"/>
    <lineage>
        <taxon>Archaea</taxon>
        <taxon>Methanobacteriati</taxon>
        <taxon>Methanobacteriota</taxon>
        <taxon>Stenosarchaea group</taxon>
        <taxon>Methanomicrobia</taxon>
        <taxon>Methanosarcinales</taxon>
        <taxon>Methanosarcinaceae</taxon>
        <taxon>Methanosarcina</taxon>
    </lineage>
</organism>
<dbReference type="Pfam" id="PF00078">
    <property type="entry name" value="RVT_1"/>
    <property type="match status" value="1"/>
</dbReference>
<comment type="similarity">
    <text evidence="6">Belongs to the bacterial reverse transcriptase family.</text>
</comment>
<dbReference type="CDD" id="cd03487">
    <property type="entry name" value="RT_Bac_retron_II"/>
    <property type="match status" value="1"/>
</dbReference>
<feature type="coiled-coil region" evidence="8">
    <location>
        <begin position="523"/>
        <end position="550"/>
    </location>
</feature>
<keyword evidence="8" id="KW-0175">Coiled coil</keyword>
<evidence type="ECO:0000313" key="11">
    <source>
        <dbReference type="Proteomes" id="UP001246244"/>
    </source>
</evidence>
<protein>
    <submittedName>
        <fullName evidence="10">Retron St85 family RNA-directed DNA polymerase</fullName>
    </submittedName>
</protein>
<gene>
    <name evidence="10" type="ORF">RG963_12560</name>
</gene>
<dbReference type="PANTHER" id="PTHR34047">
    <property type="entry name" value="NUCLEAR INTRON MATURASE 1, MITOCHONDRIAL-RELATED"/>
    <property type="match status" value="1"/>
</dbReference>
<evidence type="ECO:0000256" key="7">
    <source>
        <dbReference type="ARBA" id="ARBA00048173"/>
    </source>
</evidence>
<sequence length="574" mass="66406">MTDKLTKNQRLKIKFDDYFEEGIIPALQEKEYNNNFKSFRALKSNKLPYIYDVSHFCSLCNFSEKQVKYFLIKREKAYVTFSLPKKAGGFREINAPTKQMKPIQRWILNKILYKIGIGDYVHGFVPKRSIFTNASIHVSQDLVLGIDIKDFFPSIDINSVSSIFRSVGYTQKAADFLADLCTYKGKLPQGAPTSPMLANLAVAGLDILIDNYCRRRNFKYSRYADDITISGSRKLPMHKQKIIEIIEGDGFVVNKEKTRLHSRSSRQKVTGLVVNDKLSIGRENKKRVRAIVHNILMNGPVIENRSNDPFFRERIFGHLGYANTIDPEFATPLINSLKNIDWSEYYKSIKEIKENEINKKRIKQMSGTVLIEFDKLGFFRKVAEFPEGELTESFKNQLDNLQEKCDVSIHGIKACSDCLDIKKEIYSKCMKYVIGHYTGVTGGHHHGREIYDMKAYTELYGDSIATAFLMKSSVPKKENKTPKKTNSRKRTTTVDDNLFRQFFDCTNYESVDLIAIATNSNLNNELCERLERLIKTINKAEEHKEQLYCLIMRKEMKRILYDFNINHKSVLEQK</sequence>
<comment type="caution">
    <text evidence="10">The sequence shown here is derived from an EMBL/GenBank/DDBJ whole genome shotgun (WGS) entry which is preliminary data.</text>
</comment>
<proteinExistence type="inferred from homology"/>
<dbReference type="SUPFAM" id="SSF56672">
    <property type="entry name" value="DNA/RNA polymerases"/>
    <property type="match status" value="1"/>
</dbReference>
<evidence type="ECO:0000256" key="3">
    <source>
        <dbReference type="ARBA" id="ARBA00022723"/>
    </source>
</evidence>
<dbReference type="EMBL" id="JAVKPK010000057">
    <property type="protein sequence ID" value="MDR7666597.1"/>
    <property type="molecule type" value="Genomic_DNA"/>
</dbReference>
<evidence type="ECO:0000256" key="5">
    <source>
        <dbReference type="ARBA" id="ARBA00023118"/>
    </source>
</evidence>
<keyword evidence="5" id="KW-0051">Antiviral defense</keyword>
<dbReference type="InterPro" id="IPR051083">
    <property type="entry name" value="GrpII_Intron_Splice-Mob/Def"/>
</dbReference>
<dbReference type="InterPro" id="IPR000477">
    <property type="entry name" value="RT_dom"/>
</dbReference>
<dbReference type="PROSITE" id="PS50878">
    <property type="entry name" value="RT_POL"/>
    <property type="match status" value="1"/>
</dbReference>
<evidence type="ECO:0000313" key="10">
    <source>
        <dbReference type="EMBL" id="MDR7666597.1"/>
    </source>
</evidence>
<dbReference type="PRINTS" id="PR00866">
    <property type="entry name" value="RNADNAPOLMS"/>
</dbReference>